<reference evidence="4 5" key="1">
    <citation type="journal article" date="2012" name="BMC Genomics">
        <title>Comparative genomics of the classical Bordetella subspecies: the evolution and exchange of virulence-associated diversity amongst closely related pathogens.</title>
        <authorList>
            <person name="Park J."/>
            <person name="Zhang Y."/>
            <person name="Buboltz A.M."/>
            <person name="Zhang X."/>
            <person name="Schuster S.C."/>
            <person name="Ahuja U."/>
            <person name="Liu M."/>
            <person name="Miller J.F."/>
            <person name="Sebaihia M."/>
            <person name="Bentley S.D."/>
            <person name="Parkhill J."/>
            <person name="Harvill E.T."/>
        </authorList>
    </citation>
    <scope>NUCLEOTIDE SEQUENCE [LARGE SCALE GENOMIC DNA]</scope>
    <source>
        <strain evidence="4 5">253</strain>
    </source>
</reference>
<organism evidence="4 5">
    <name type="scientific">Bordetella bronchiseptica 253</name>
    <dbReference type="NCBI Taxonomy" id="568707"/>
    <lineage>
        <taxon>Bacteria</taxon>
        <taxon>Pseudomonadati</taxon>
        <taxon>Pseudomonadota</taxon>
        <taxon>Betaproteobacteria</taxon>
        <taxon>Burkholderiales</taxon>
        <taxon>Alcaligenaceae</taxon>
        <taxon>Bordetella</taxon>
    </lineage>
</organism>
<evidence type="ECO:0000313" key="5">
    <source>
        <dbReference type="Proteomes" id="UP000007564"/>
    </source>
</evidence>
<dbReference type="HOGENOM" id="CLU_167331_0_0_4"/>
<proteinExistence type="predicted"/>
<dbReference type="Proteomes" id="UP000007564">
    <property type="component" value="Chromosome"/>
</dbReference>
<reference evidence="4" key="2">
    <citation type="submission" date="2012-07" db="EMBL/GenBank/DDBJ databases">
        <authorList>
            <person name="Aslett M."/>
        </authorList>
    </citation>
    <scope>NUCLEOTIDE SEQUENCE</scope>
    <source>
        <strain evidence="4">253</strain>
    </source>
</reference>
<gene>
    <name evidence="3" type="ORF">BN112_0055</name>
    <name evidence="4" type="ORF">BN112_1302</name>
</gene>
<feature type="region of interest" description="Disordered" evidence="1">
    <location>
        <begin position="1"/>
        <end position="20"/>
    </location>
</feature>
<dbReference type="KEGG" id="bbh:BN112_1302"/>
<dbReference type="OrthoDB" id="7271057at2"/>
<dbReference type="KEGG" id="bbh:BN112_0055"/>
<protein>
    <submittedName>
        <fullName evidence="4">Bbp19</fullName>
    </submittedName>
</protein>
<dbReference type="EMBL" id="HE965806">
    <property type="protein sequence ID" value="CCJ51973.1"/>
    <property type="molecule type" value="Genomic_DNA"/>
</dbReference>
<accession>A0A0H3P0J8</accession>
<sequence length="116" mass="13575">MSHHDPTDIQGQERAQADADLRRRLAKDNEEADFKWLMSSKRGRRIVWRFLERAGVYRLSFNTNAMAMAFAEGNRNEGLRILAQIHTLCPELYAVMVKEQNRDNRNADDTSHNDHY</sequence>
<dbReference type="InterPro" id="IPR057447">
    <property type="entry name" value="Bbp19-like_phage"/>
</dbReference>
<dbReference type="Pfam" id="PF25181">
    <property type="entry name" value="Phage_Bbp19"/>
    <property type="match status" value="1"/>
</dbReference>
<feature type="domain" description="Bbp19-like phage" evidence="2">
    <location>
        <begin position="34"/>
        <end position="98"/>
    </location>
</feature>
<name>A0A0H3P0J8_BORBO</name>
<evidence type="ECO:0000259" key="2">
    <source>
        <dbReference type="Pfam" id="PF25181"/>
    </source>
</evidence>
<dbReference type="RefSeq" id="WP_015063620.1">
    <property type="nucleotide sequence ID" value="NC_019382.1"/>
</dbReference>
<dbReference type="AlphaFoldDB" id="A0A0H3P0J8"/>
<evidence type="ECO:0000313" key="3">
    <source>
        <dbReference type="EMBL" id="CCJ51973.1"/>
    </source>
</evidence>
<dbReference type="EMBL" id="HE965806">
    <property type="protein sequence ID" value="CCJ53220.1"/>
    <property type="molecule type" value="Genomic_DNA"/>
</dbReference>
<evidence type="ECO:0000256" key="1">
    <source>
        <dbReference type="SAM" id="MobiDB-lite"/>
    </source>
</evidence>
<evidence type="ECO:0000313" key="4">
    <source>
        <dbReference type="EMBL" id="CCJ53220.1"/>
    </source>
</evidence>